<dbReference type="OrthoDB" id="346907at2759"/>
<dbReference type="PIRSF" id="PIRSF000654">
    <property type="entry name" value="Integrin-linked_kinase"/>
    <property type="match status" value="1"/>
</dbReference>
<dbReference type="InterPro" id="IPR008271">
    <property type="entry name" value="Ser/Thr_kinase_AS"/>
</dbReference>
<dbReference type="GO" id="GO:0005524">
    <property type="term" value="F:ATP binding"/>
    <property type="evidence" value="ECO:0007669"/>
    <property type="project" value="UniProtKB-UniRule"/>
</dbReference>
<dbReference type="EMBL" id="KN823233">
    <property type="protein sequence ID" value="KIO19236.1"/>
    <property type="molecule type" value="Genomic_DNA"/>
</dbReference>
<evidence type="ECO:0000256" key="5">
    <source>
        <dbReference type="RuleBase" id="RU000304"/>
    </source>
</evidence>
<dbReference type="GO" id="GO:0004674">
    <property type="term" value="F:protein serine/threonine kinase activity"/>
    <property type="evidence" value="ECO:0007669"/>
    <property type="project" value="UniProtKB-KW"/>
</dbReference>
<dbReference type="STRING" id="1051891.A0A0C3Q658"/>
<dbReference type="PROSITE" id="PS00107">
    <property type="entry name" value="PROTEIN_KINASE_ATP"/>
    <property type="match status" value="1"/>
</dbReference>
<dbReference type="InterPro" id="IPR001245">
    <property type="entry name" value="Ser-Thr/Tyr_kinase_cat_dom"/>
</dbReference>
<protein>
    <recommendedName>
        <fullName evidence="6">Protein kinase domain-containing protein</fullName>
    </recommendedName>
</protein>
<name>A0A0C3Q658_9AGAM</name>
<dbReference type="Pfam" id="PF07714">
    <property type="entry name" value="PK_Tyr_Ser-Thr"/>
    <property type="match status" value="1"/>
</dbReference>
<dbReference type="PROSITE" id="PS00108">
    <property type="entry name" value="PROTEIN_KINASE_ST"/>
    <property type="match status" value="1"/>
</dbReference>
<organism evidence="7 8">
    <name type="scientific">Tulasnella calospora MUT 4182</name>
    <dbReference type="NCBI Taxonomy" id="1051891"/>
    <lineage>
        <taxon>Eukaryota</taxon>
        <taxon>Fungi</taxon>
        <taxon>Dikarya</taxon>
        <taxon>Basidiomycota</taxon>
        <taxon>Agaricomycotina</taxon>
        <taxon>Agaricomycetes</taxon>
        <taxon>Cantharellales</taxon>
        <taxon>Tulasnellaceae</taxon>
        <taxon>Tulasnella</taxon>
    </lineage>
</organism>
<evidence type="ECO:0000256" key="4">
    <source>
        <dbReference type="PROSITE-ProRule" id="PRU10141"/>
    </source>
</evidence>
<evidence type="ECO:0000313" key="8">
    <source>
        <dbReference type="Proteomes" id="UP000054248"/>
    </source>
</evidence>
<proteinExistence type="inferred from homology"/>
<feature type="binding site" evidence="4">
    <location>
        <position position="42"/>
    </location>
    <ligand>
        <name>ATP</name>
        <dbReference type="ChEBI" id="CHEBI:30616"/>
    </ligand>
</feature>
<dbReference type="PROSITE" id="PS50011">
    <property type="entry name" value="PROTEIN_KINASE_DOM"/>
    <property type="match status" value="1"/>
</dbReference>
<evidence type="ECO:0000256" key="2">
    <source>
        <dbReference type="ARBA" id="ARBA00022741"/>
    </source>
</evidence>
<dbReference type="Proteomes" id="UP000054248">
    <property type="component" value="Unassembled WGS sequence"/>
</dbReference>
<comment type="similarity">
    <text evidence="5">Belongs to the protein kinase superfamily.</text>
</comment>
<dbReference type="HOGENOM" id="CLU_000288_7_18_1"/>
<keyword evidence="2 4" id="KW-0547">Nucleotide-binding</keyword>
<accession>A0A0C3Q658</accession>
<dbReference type="InterPro" id="IPR017441">
    <property type="entry name" value="Protein_kinase_ATP_BS"/>
</dbReference>
<keyword evidence="1 5" id="KW-0808">Transferase</keyword>
<dbReference type="SMART" id="SM00220">
    <property type="entry name" value="S_TKc"/>
    <property type="match status" value="1"/>
</dbReference>
<dbReference type="InterPro" id="IPR011009">
    <property type="entry name" value="Kinase-like_dom_sf"/>
</dbReference>
<evidence type="ECO:0000313" key="7">
    <source>
        <dbReference type="EMBL" id="KIO19236.1"/>
    </source>
</evidence>
<dbReference type="AlphaFoldDB" id="A0A0C3Q658"/>
<sequence length="289" mass="32563">MPPQIDGILMETRWVGRGGFSDVYLGEWTQDNQDEPTQVAIKRLRPVDPHYISQTRFETRIKRETVIWRKARHNNILPFLGYRFNSESAVLVSPWCKNGCLSSYIRAHPELSRSQKLKLLHDAALGLAYLHSFKPPIIHADIKPENVMINDEIKAALSDFGISRFMVEVGKHTDLTTSLGTTGTPGYQAKELLERDPRPTTMSDVYAFGGLILAIMSGQRPFQGLAAAAPIILAIATNQQPQPADHPDLPETDSLWKLLRRCWDPVPQHRPSMEDIIMVVGINAFDVLF</sequence>
<evidence type="ECO:0000256" key="3">
    <source>
        <dbReference type="ARBA" id="ARBA00022840"/>
    </source>
</evidence>
<reference evidence="7 8" key="1">
    <citation type="submission" date="2014-04" db="EMBL/GenBank/DDBJ databases">
        <authorList>
            <consortium name="DOE Joint Genome Institute"/>
            <person name="Kuo A."/>
            <person name="Girlanda M."/>
            <person name="Perotto S."/>
            <person name="Kohler A."/>
            <person name="Nagy L.G."/>
            <person name="Floudas D."/>
            <person name="Copeland A."/>
            <person name="Barry K.W."/>
            <person name="Cichocki N."/>
            <person name="Veneault-Fourrey C."/>
            <person name="LaButti K."/>
            <person name="Lindquist E.A."/>
            <person name="Lipzen A."/>
            <person name="Lundell T."/>
            <person name="Morin E."/>
            <person name="Murat C."/>
            <person name="Sun H."/>
            <person name="Tunlid A."/>
            <person name="Henrissat B."/>
            <person name="Grigoriev I.V."/>
            <person name="Hibbett D.S."/>
            <person name="Martin F."/>
            <person name="Nordberg H.P."/>
            <person name="Cantor M.N."/>
            <person name="Hua S.X."/>
        </authorList>
    </citation>
    <scope>NUCLEOTIDE SEQUENCE [LARGE SCALE GENOMIC DNA]</scope>
    <source>
        <strain evidence="7 8">MUT 4182</strain>
    </source>
</reference>
<dbReference type="InterPro" id="IPR000719">
    <property type="entry name" value="Prot_kinase_dom"/>
</dbReference>
<reference evidence="8" key="2">
    <citation type="submission" date="2015-01" db="EMBL/GenBank/DDBJ databases">
        <title>Evolutionary Origins and Diversification of the Mycorrhizal Mutualists.</title>
        <authorList>
            <consortium name="DOE Joint Genome Institute"/>
            <consortium name="Mycorrhizal Genomics Consortium"/>
            <person name="Kohler A."/>
            <person name="Kuo A."/>
            <person name="Nagy L.G."/>
            <person name="Floudas D."/>
            <person name="Copeland A."/>
            <person name="Barry K.W."/>
            <person name="Cichocki N."/>
            <person name="Veneault-Fourrey C."/>
            <person name="LaButti K."/>
            <person name="Lindquist E.A."/>
            <person name="Lipzen A."/>
            <person name="Lundell T."/>
            <person name="Morin E."/>
            <person name="Murat C."/>
            <person name="Riley R."/>
            <person name="Ohm R."/>
            <person name="Sun H."/>
            <person name="Tunlid A."/>
            <person name="Henrissat B."/>
            <person name="Grigoriev I.V."/>
            <person name="Hibbett D.S."/>
            <person name="Martin F."/>
        </authorList>
    </citation>
    <scope>NUCLEOTIDE SEQUENCE [LARGE SCALE GENOMIC DNA]</scope>
    <source>
        <strain evidence="8">MUT 4182</strain>
    </source>
</reference>
<dbReference type="PANTHER" id="PTHR44329:SF298">
    <property type="entry name" value="MIXED LINEAGE KINASE DOMAIN-LIKE PROTEIN"/>
    <property type="match status" value="1"/>
</dbReference>
<dbReference type="SUPFAM" id="SSF56112">
    <property type="entry name" value="Protein kinase-like (PK-like)"/>
    <property type="match status" value="1"/>
</dbReference>
<dbReference type="PANTHER" id="PTHR44329">
    <property type="entry name" value="SERINE/THREONINE-PROTEIN KINASE TNNI3K-RELATED"/>
    <property type="match status" value="1"/>
</dbReference>
<dbReference type="InterPro" id="IPR051681">
    <property type="entry name" value="Ser/Thr_Kinases-Pseudokinases"/>
</dbReference>
<dbReference type="Gene3D" id="1.10.510.10">
    <property type="entry name" value="Transferase(Phosphotransferase) domain 1"/>
    <property type="match status" value="1"/>
</dbReference>
<keyword evidence="8" id="KW-1185">Reference proteome</keyword>
<keyword evidence="1 5" id="KW-0723">Serine/threonine-protein kinase</keyword>
<keyword evidence="1 5" id="KW-0418">Kinase</keyword>
<evidence type="ECO:0000256" key="1">
    <source>
        <dbReference type="ARBA" id="ARBA00022527"/>
    </source>
</evidence>
<gene>
    <name evidence="7" type="ORF">M407DRAFT_223443</name>
</gene>
<feature type="domain" description="Protein kinase" evidence="6">
    <location>
        <begin position="9"/>
        <end position="289"/>
    </location>
</feature>
<evidence type="ECO:0000259" key="6">
    <source>
        <dbReference type="PROSITE" id="PS50011"/>
    </source>
</evidence>
<keyword evidence="3 4" id="KW-0067">ATP-binding</keyword>